<dbReference type="Pfam" id="PF01636">
    <property type="entry name" value="APH"/>
    <property type="match status" value="1"/>
</dbReference>
<dbReference type="InterPro" id="IPR011009">
    <property type="entry name" value="Kinase-like_dom_sf"/>
</dbReference>
<feature type="domain" description="Aminoglycoside phosphotransferase" evidence="1">
    <location>
        <begin position="15"/>
        <end position="98"/>
    </location>
</feature>
<evidence type="ECO:0000313" key="3">
    <source>
        <dbReference type="Proteomes" id="UP000490800"/>
    </source>
</evidence>
<organism evidence="2 3">
    <name type="scientific">Paenibacillus lutrae</name>
    <dbReference type="NCBI Taxonomy" id="2078573"/>
    <lineage>
        <taxon>Bacteria</taxon>
        <taxon>Bacillati</taxon>
        <taxon>Bacillota</taxon>
        <taxon>Bacilli</taxon>
        <taxon>Bacillales</taxon>
        <taxon>Paenibacillaceae</taxon>
        <taxon>Paenibacillus</taxon>
    </lineage>
</organism>
<name>A0A7X3FHP1_9BACL</name>
<keyword evidence="3" id="KW-1185">Reference proteome</keyword>
<dbReference type="Proteomes" id="UP000490800">
    <property type="component" value="Unassembled WGS sequence"/>
</dbReference>
<gene>
    <name evidence="2" type="ORF">EDM21_09940</name>
</gene>
<dbReference type="Gene3D" id="3.90.1200.10">
    <property type="match status" value="1"/>
</dbReference>
<proteinExistence type="predicted"/>
<reference evidence="2 3" key="1">
    <citation type="journal article" date="2019" name="Microorganisms">
        <title>Paenibacillus lutrae sp. nov., A Chitinolytic Species Isolated from A River Otter in Castril Natural Park, Granada, Spain.</title>
        <authorList>
            <person name="Rodriguez M."/>
            <person name="Reina J.C."/>
            <person name="Bejar V."/>
            <person name="Llamas I."/>
        </authorList>
    </citation>
    <scope>NUCLEOTIDE SEQUENCE [LARGE SCALE GENOMIC DNA]</scope>
    <source>
        <strain evidence="2 3">N10</strain>
    </source>
</reference>
<accession>A0A7X3FHP1</accession>
<evidence type="ECO:0000259" key="1">
    <source>
        <dbReference type="Pfam" id="PF01636"/>
    </source>
</evidence>
<dbReference type="AlphaFoldDB" id="A0A7X3FHP1"/>
<protein>
    <submittedName>
        <fullName evidence="2">Phosphotransferase</fullName>
    </submittedName>
</protein>
<evidence type="ECO:0000313" key="2">
    <source>
        <dbReference type="EMBL" id="MVO99849.1"/>
    </source>
</evidence>
<dbReference type="SUPFAM" id="SSF56112">
    <property type="entry name" value="Protein kinase-like (PK-like)"/>
    <property type="match status" value="1"/>
</dbReference>
<keyword evidence="2" id="KW-0808">Transferase</keyword>
<dbReference type="EMBL" id="RHLK01000004">
    <property type="protein sequence ID" value="MVO99849.1"/>
    <property type="molecule type" value="Genomic_DNA"/>
</dbReference>
<sequence>MIEQGVLKEQDYAVLRETMDKIVEDLSGYQLNEQRWGLLHADLHEDNYLAHDTQLLPIDFSCCGFGPFLLDVAVTCLHLDVPRRKQLAEAYMQERGIAGEELLYLDAYIILAVIRNFAFHTRHPHEHEGLRNNFPFFAEHYCRPYLNRV</sequence>
<dbReference type="InterPro" id="IPR002575">
    <property type="entry name" value="Aminoglycoside_PTrfase"/>
</dbReference>
<comment type="caution">
    <text evidence="2">The sequence shown here is derived from an EMBL/GenBank/DDBJ whole genome shotgun (WGS) entry which is preliminary data.</text>
</comment>
<dbReference type="RefSeq" id="WP_268893069.1">
    <property type="nucleotide sequence ID" value="NZ_RHLK01000004.1"/>
</dbReference>
<dbReference type="GO" id="GO:0016740">
    <property type="term" value="F:transferase activity"/>
    <property type="evidence" value="ECO:0007669"/>
    <property type="project" value="UniProtKB-KW"/>
</dbReference>